<dbReference type="Proteomes" id="UP000035680">
    <property type="component" value="Unassembled WGS sequence"/>
</dbReference>
<evidence type="ECO:0000256" key="1">
    <source>
        <dbReference type="SAM" id="MobiDB-lite"/>
    </source>
</evidence>
<keyword evidence="2" id="KW-0732">Signal</keyword>
<evidence type="ECO:0000313" key="4">
    <source>
        <dbReference type="WBParaSite" id="SVE_1135700.1"/>
    </source>
</evidence>
<feature type="compositionally biased region" description="Basic and acidic residues" evidence="1">
    <location>
        <begin position="155"/>
        <end position="168"/>
    </location>
</feature>
<dbReference type="AlphaFoldDB" id="A0A0K0FPX5"/>
<evidence type="ECO:0000256" key="2">
    <source>
        <dbReference type="SAM" id="SignalP"/>
    </source>
</evidence>
<feature type="chain" id="PRO_5005329975" evidence="2">
    <location>
        <begin position="22"/>
        <end position="174"/>
    </location>
</feature>
<feature type="compositionally biased region" description="Basic and acidic residues" evidence="1">
    <location>
        <begin position="73"/>
        <end position="84"/>
    </location>
</feature>
<reference evidence="4" key="2">
    <citation type="submission" date="2015-08" db="UniProtKB">
        <authorList>
            <consortium name="WormBaseParasite"/>
        </authorList>
    </citation>
    <scope>IDENTIFICATION</scope>
</reference>
<feature type="signal peptide" evidence="2">
    <location>
        <begin position="1"/>
        <end position="21"/>
    </location>
</feature>
<name>A0A0K0FPX5_STRVS</name>
<dbReference type="WBParaSite" id="SVE_1135700.1">
    <property type="protein sequence ID" value="SVE_1135700.1"/>
    <property type="gene ID" value="SVE_1135700"/>
</dbReference>
<protein>
    <submittedName>
        <fullName evidence="4">Secreted protein</fullName>
    </submittedName>
</protein>
<sequence length="174" mass="19122">MMIYIKLEAIALCLIFATIAANYIPANIEINNLLQNDLTKKTTAKHAGEAIGADDLHKKTTKRHAAVAFGFNDLHDSERKTDIHKSKKPAKKNSIHKKQSKKGSVHKSQPKAHGKKGSVHKAQLNTHGKKGSAHKTQTKKQQKNHGKKGSVHKKSSIEPAHKKVEPKGKSQKTG</sequence>
<feature type="region of interest" description="Disordered" evidence="1">
    <location>
        <begin position="73"/>
        <end position="174"/>
    </location>
</feature>
<proteinExistence type="predicted"/>
<reference evidence="3" key="1">
    <citation type="submission" date="2014-07" db="EMBL/GenBank/DDBJ databases">
        <authorList>
            <person name="Martin A.A"/>
            <person name="De Silva N."/>
        </authorList>
    </citation>
    <scope>NUCLEOTIDE SEQUENCE</scope>
</reference>
<evidence type="ECO:0000313" key="3">
    <source>
        <dbReference type="Proteomes" id="UP000035680"/>
    </source>
</evidence>
<organism evidence="3 4">
    <name type="scientific">Strongyloides venezuelensis</name>
    <name type="common">Threadworm</name>
    <dbReference type="NCBI Taxonomy" id="75913"/>
    <lineage>
        <taxon>Eukaryota</taxon>
        <taxon>Metazoa</taxon>
        <taxon>Ecdysozoa</taxon>
        <taxon>Nematoda</taxon>
        <taxon>Chromadorea</taxon>
        <taxon>Rhabditida</taxon>
        <taxon>Tylenchina</taxon>
        <taxon>Panagrolaimomorpha</taxon>
        <taxon>Strongyloidoidea</taxon>
        <taxon>Strongyloididae</taxon>
        <taxon>Strongyloides</taxon>
    </lineage>
</organism>
<keyword evidence="3" id="KW-1185">Reference proteome</keyword>
<accession>A0A0K0FPX5</accession>
<feature type="compositionally biased region" description="Basic residues" evidence="1">
    <location>
        <begin position="127"/>
        <end position="154"/>
    </location>
</feature>
<feature type="compositionally biased region" description="Basic residues" evidence="1">
    <location>
        <begin position="85"/>
        <end position="119"/>
    </location>
</feature>